<dbReference type="Proteomes" id="UP000789396">
    <property type="component" value="Unassembled WGS sequence"/>
</dbReference>
<sequence>KVPEVKRNKKQIIELFISRINGKAPLVYPSCSPITPAVTHVEDGTSEPEIKWIKYFSELQQKKKQLQIDIEWEEFLSRFDYSIVVYNK</sequence>
<proteinExistence type="predicted"/>
<evidence type="ECO:0000313" key="1">
    <source>
        <dbReference type="EMBL" id="CAG8788963.1"/>
    </source>
</evidence>
<comment type="caution">
    <text evidence="1">The sequence shown here is derived from an EMBL/GenBank/DDBJ whole genome shotgun (WGS) entry which is preliminary data.</text>
</comment>
<accession>A0A9N9JMF3</accession>
<dbReference type="EMBL" id="CAJVPZ010059357">
    <property type="protein sequence ID" value="CAG8788963.1"/>
    <property type="molecule type" value="Genomic_DNA"/>
</dbReference>
<dbReference type="OrthoDB" id="2393160at2759"/>
<feature type="non-terminal residue" evidence="1">
    <location>
        <position position="1"/>
    </location>
</feature>
<gene>
    <name evidence="1" type="ORF">RFULGI_LOCUS16553</name>
</gene>
<reference evidence="1" key="1">
    <citation type="submission" date="2021-06" db="EMBL/GenBank/DDBJ databases">
        <authorList>
            <person name="Kallberg Y."/>
            <person name="Tangrot J."/>
            <person name="Rosling A."/>
        </authorList>
    </citation>
    <scope>NUCLEOTIDE SEQUENCE</scope>
    <source>
        <strain evidence="1">IN212</strain>
    </source>
</reference>
<organism evidence="1 2">
    <name type="scientific">Racocetra fulgida</name>
    <dbReference type="NCBI Taxonomy" id="60492"/>
    <lineage>
        <taxon>Eukaryota</taxon>
        <taxon>Fungi</taxon>
        <taxon>Fungi incertae sedis</taxon>
        <taxon>Mucoromycota</taxon>
        <taxon>Glomeromycotina</taxon>
        <taxon>Glomeromycetes</taxon>
        <taxon>Diversisporales</taxon>
        <taxon>Gigasporaceae</taxon>
        <taxon>Racocetra</taxon>
    </lineage>
</organism>
<keyword evidence="2" id="KW-1185">Reference proteome</keyword>
<name>A0A9N9JMF3_9GLOM</name>
<dbReference type="AlphaFoldDB" id="A0A9N9JMF3"/>
<evidence type="ECO:0000313" key="2">
    <source>
        <dbReference type="Proteomes" id="UP000789396"/>
    </source>
</evidence>
<feature type="non-terminal residue" evidence="1">
    <location>
        <position position="88"/>
    </location>
</feature>
<protein>
    <submittedName>
        <fullName evidence="1">18172_t:CDS:1</fullName>
    </submittedName>
</protein>